<feature type="non-terminal residue" evidence="3">
    <location>
        <position position="229"/>
    </location>
</feature>
<feature type="chain" id="PRO_5013719969" evidence="2">
    <location>
        <begin position="22"/>
        <end position="229"/>
    </location>
</feature>
<keyword evidence="2" id="KW-0732">Signal</keyword>
<feature type="signal peptide" evidence="2">
    <location>
        <begin position="1"/>
        <end position="21"/>
    </location>
</feature>
<feature type="compositionally biased region" description="Low complexity" evidence="1">
    <location>
        <begin position="100"/>
        <end position="125"/>
    </location>
</feature>
<feature type="region of interest" description="Disordered" evidence="1">
    <location>
        <begin position="90"/>
        <end position="125"/>
    </location>
</feature>
<evidence type="ECO:0000256" key="2">
    <source>
        <dbReference type="SAM" id="SignalP"/>
    </source>
</evidence>
<gene>
    <name evidence="3" type="ORF">CJ301_16015</name>
</gene>
<sequence>MIRTVLTASALALAVAGPGAAQGSIPAEFPPESYSANQYVDSEGCAFIRAGIGGMTNWIPRMNRAREPLCGFQPSRTAAAPALPVVADPAPERRAEAAPERSAPAPARRTAAAAAPASPQVRAPEPARAAAPAKLTRAAFCANRSGPQPGYVSSATGETIICGDAGANAPATAAAPGAPLRGAYSLAAVCADMAATGRRYVLQESGAPVTCGPQRATAPQPGTQLAAMR</sequence>
<proteinExistence type="predicted"/>
<keyword evidence="4" id="KW-1185">Reference proteome</keyword>
<evidence type="ECO:0000256" key="1">
    <source>
        <dbReference type="SAM" id="MobiDB-lite"/>
    </source>
</evidence>
<evidence type="ECO:0000313" key="3">
    <source>
        <dbReference type="EMBL" id="PHP26484.1"/>
    </source>
</evidence>
<protein>
    <submittedName>
        <fullName evidence="3">Uncharacterized protein</fullName>
    </submittedName>
</protein>
<accession>A0A2G1MCM3</accession>
<comment type="caution">
    <text evidence="3">The sequence shown here is derived from an EMBL/GenBank/DDBJ whole genome shotgun (WGS) entry which is preliminary data.</text>
</comment>
<dbReference type="AlphaFoldDB" id="A0A2G1MCM3"/>
<organism evidence="3 4">
    <name type="scientific">Limimaricola cinnabarinus</name>
    <dbReference type="NCBI Taxonomy" id="1125964"/>
    <lineage>
        <taxon>Bacteria</taxon>
        <taxon>Pseudomonadati</taxon>
        <taxon>Pseudomonadota</taxon>
        <taxon>Alphaproteobacteria</taxon>
        <taxon>Rhodobacterales</taxon>
        <taxon>Paracoccaceae</taxon>
        <taxon>Limimaricola</taxon>
    </lineage>
</organism>
<name>A0A2G1MCM3_9RHOB</name>
<evidence type="ECO:0000313" key="4">
    <source>
        <dbReference type="Proteomes" id="UP000221860"/>
    </source>
</evidence>
<dbReference type="Proteomes" id="UP000221860">
    <property type="component" value="Unassembled WGS sequence"/>
</dbReference>
<reference evidence="3 4" key="1">
    <citation type="submission" date="2017-08" db="EMBL/GenBank/DDBJ databases">
        <title>Draft Genome Sequence of Loktanella cinnabarina Strain XM1, Isolated from Coastal Surface Water.</title>
        <authorList>
            <person name="Ma R."/>
            <person name="Wang J."/>
            <person name="Wang Q."/>
            <person name="Ma Z."/>
            <person name="Li J."/>
            <person name="Chen L."/>
        </authorList>
    </citation>
    <scope>NUCLEOTIDE SEQUENCE [LARGE SCALE GENOMIC DNA]</scope>
    <source>
        <strain evidence="3 4">XM1</strain>
    </source>
</reference>
<dbReference type="EMBL" id="NQWH01000035">
    <property type="protein sequence ID" value="PHP26484.1"/>
    <property type="molecule type" value="Genomic_DNA"/>
</dbReference>
<feature type="compositionally biased region" description="Basic and acidic residues" evidence="1">
    <location>
        <begin position="90"/>
        <end position="99"/>
    </location>
</feature>